<sequence>MVVYAGCGFEAIRTHVCDAPSYMMTAMHECNLVMHEIFIRKTKEEAAAGKVERTHAANIWPTLNTRSLVQGGESASLGAD</sequence>
<dbReference type="Proteomes" id="UP000325558">
    <property type="component" value="Unassembled WGS sequence"/>
</dbReference>
<dbReference type="OrthoDB" id="184880at2759"/>
<dbReference type="AlphaFoldDB" id="A0A5N6YIH3"/>
<reference evidence="1" key="1">
    <citation type="submission" date="2019-04" db="EMBL/GenBank/DDBJ databases">
        <title>Friends and foes A comparative genomics study of 23 Aspergillus species from section Flavi.</title>
        <authorList>
            <consortium name="DOE Joint Genome Institute"/>
            <person name="Kjaerbolling I."/>
            <person name="Vesth T."/>
            <person name="Frisvad J.C."/>
            <person name="Nybo J.L."/>
            <person name="Theobald S."/>
            <person name="Kildgaard S."/>
            <person name="Isbrandt T."/>
            <person name="Kuo A."/>
            <person name="Sato A."/>
            <person name="Lyhne E.K."/>
            <person name="Kogle M.E."/>
            <person name="Wiebenga A."/>
            <person name="Kun R.S."/>
            <person name="Lubbers R.J."/>
            <person name="Makela M.R."/>
            <person name="Barry K."/>
            <person name="Chovatia M."/>
            <person name="Clum A."/>
            <person name="Daum C."/>
            <person name="Haridas S."/>
            <person name="He G."/>
            <person name="LaButti K."/>
            <person name="Lipzen A."/>
            <person name="Mondo S."/>
            <person name="Riley R."/>
            <person name="Salamov A."/>
            <person name="Simmons B.A."/>
            <person name="Magnuson J.K."/>
            <person name="Henrissat B."/>
            <person name="Mortensen U.H."/>
            <person name="Larsen T.O."/>
            <person name="Devries R.P."/>
            <person name="Grigoriev I.V."/>
            <person name="Machida M."/>
            <person name="Baker S.E."/>
            <person name="Andersen M.R."/>
        </authorList>
    </citation>
    <scope>NUCLEOTIDE SEQUENCE</scope>
    <source>
        <strain evidence="1">CBS 117612</strain>
    </source>
</reference>
<accession>A0A5N6YIH3</accession>
<proteinExistence type="predicted"/>
<organism evidence="1">
    <name type="scientific">Aspergillus arachidicola</name>
    <dbReference type="NCBI Taxonomy" id="656916"/>
    <lineage>
        <taxon>Eukaryota</taxon>
        <taxon>Fungi</taxon>
        <taxon>Dikarya</taxon>
        <taxon>Ascomycota</taxon>
        <taxon>Pezizomycotina</taxon>
        <taxon>Eurotiomycetes</taxon>
        <taxon>Eurotiomycetidae</taxon>
        <taxon>Eurotiales</taxon>
        <taxon>Aspergillaceae</taxon>
        <taxon>Aspergillus</taxon>
        <taxon>Aspergillus subgen. Circumdati</taxon>
    </lineage>
</organism>
<protein>
    <submittedName>
        <fullName evidence="1">Uncharacterized protein</fullName>
    </submittedName>
</protein>
<dbReference type="EMBL" id="ML737123">
    <property type="protein sequence ID" value="KAE8344693.1"/>
    <property type="molecule type" value="Genomic_DNA"/>
</dbReference>
<evidence type="ECO:0000313" key="1">
    <source>
        <dbReference type="EMBL" id="KAE8344693.1"/>
    </source>
</evidence>
<gene>
    <name evidence="1" type="ORF">BDV24DRAFT_127010</name>
</gene>
<name>A0A5N6YIH3_9EURO</name>